<comment type="caution">
    <text evidence="2">The sequence shown here is derived from an EMBL/GenBank/DDBJ whole genome shotgun (WGS) entry which is preliminary data.</text>
</comment>
<dbReference type="EMBL" id="DSKI01000633">
    <property type="protein sequence ID" value="HEB44446.1"/>
    <property type="molecule type" value="Genomic_DNA"/>
</dbReference>
<gene>
    <name evidence="2" type="ORF">ENP70_12310</name>
</gene>
<feature type="chain" id="PRO_5028452789" evidence="1">
    <location>
        <begin position="25"/>
        <end position="157"/>
    </location>
</feature>
<accession>A0A7C1T4W2</accession>
<evidence type="ECO:0000256" key="1">
    <source>
        <dbReference type="SAM" id="SignalP"/>
    </source>
</evidence>
<name>A0A7C1T4W2_9HYPH</name>
<reference evidence="2" key="1">
    <citation type="journal article" date="2020" name="mSystems">
        <title>Genome- and Community-Level Interaction Insights into Carbon Utilization and Element Cycling Functions of Hydrothermarchaeota in Hydrothermal Sediment.</title>
        <authorList>
            <person name="Zhou Z."/>
            <person name="Liu Y."/>
            <person name="Xu W."/>
            <person name="Pan J."/>
            <person name="Luo Z.H."/>
            <person name="Li M."/>
        </authorList>
    </citation>
    <scope>NUCLEOTIDE SEQUENCE [LARGE SCALE GENOMIC DNA]</scope>
    <source>
        <strain evidence="2">SpSt-243</strain>
    </source>
</reference>
<proteinExistence type="predicted"/>
<organism evidence="2">
    <name type="scientific">Agrobacterium albertimagni</name>
    <dbReference type="NCBI Taxonomy" id="147266"/>
    <lineage>
        <taxon>Bacteria</taxon>
        <taxon>Pseudomonadati</taxon>
        <taxon>Pseudomonadota</taxon>
        <taxon>Alphaproteobacteria</taxon>
        <taxon>Hyphomicrobiales</taxon>
        <taxon>Rhizobiaceae</taxon>
        <taxon>Rhizobium/Agrobacterium group</taxon>
        <taxon>Agrobacterium</taxon>
    </lineage>
</organism>
<evidence type="ECO:0000313" key="2">
    <source>
        <dbReference type="EMBL" id="HEB44446.1"/>
    </source>
</evidence>
<keyword evidence="1" id="KW-0732">Signal</keyword>
<sequence>MTISKFSLTLTAVALSLSAFNANAVPRTGNEHVIRYDRGGYVIDYAIDMLKMEKSRRLVKFAGRCDSACTIYLGLNKAQTCITTAAKFGFHLPFGSDRRGNQVAASFMMKKYPKWVHKWLEASGGLSAKLKVMPYSYASQYIKPCEGRTNMTQQASF</sequence>
<dbReference type="AlphaFoldDB" id="A0A7C1T4W2"/>
<feature type="signal peptide" evidence="1">
    <location>
        <begin position="1"/>
        <end position="24"/>
    </location>
</feature>
<protein>
    <submittedName>
        <fullName evidence="2">Uncharacterized protein</fullName>
    </submittedName>
</protein>